<dbReference type="EMBL" id="CACVAY010000123">
    <property type="protein sequence ID" value="CAA6824897.1"/>
    <property type="molecule type" value="Genomic_DNA"/>
</dbReference>
<organism evidence="1">
    <name type="scientific">uncultured Thiotrichaceae bacterium</name>
    <dbReference type="NCBI Taxonomy" id="298394"/>
    <lineage>
        <taxon>Bacteria</taxon>
        <taxon>Pseudomonadati</taxon>
        <taxon>Pseudomonadota</taxon>
        <taxon>Gammaproteobacteria</taxon>
        <taxon>Thiotrichales</taxon>
        <taxon>Thiotrichaceae</taxon>
        <taxon>environmental samples</taxon>
    </lineage>
</organism>
<name>A0A6S6U3M8_9GAMM</name>
<accession>A0A6S6U3M8</accession>
<reference evidence="1" key="1">
    <citation type="submission" date="2020-01" db="EMBL/GenBank/DDBJ databases">
        <authorList>
            <person name="Meier V. D."/>
            <person name="Meier V D."/>
        </authorList>
    </citation>
    <scope>NUCLEOTIDE SEQUENCE</scope>
    <source>
        <strain evidence="1">HLG_WM_MAG_07</strain>
    </source>
</reference>
<gene>
    <name evidence="1" type="ORF">HELGO_WM23332</name>
</gene>
<proteinExistence type="predicted"/>
<sequence length="47" mass="5087">MSIILPENIDVAGVIIKPSNLNLAELLHHKSEVRTSQCAPNYSGSIL</sequence>
<dbReference type="AlphaFoldDB" id="A0A6S6U3M8"/>
<protein>
    <submittedName>
        <fullName evidence="1">Uncharacterized protein</fullName>
    </submittedName>
</protein>
<evidence type="ECO:0000313" key="1">
    <source>
        <dbReference type="EMBL" id="CAA6824897.1"/>
    </source>
</evidence>